<evidence type="ECO:0000256" key="10">
    <source>
        <dbReference type="SAM" id="MobiDB-lite"/>
    </source>
</evidence>
<feature type="region of interest" description="Disordered" evidence="10">
    <location>
        <begin position="893"/>
        <end position="912"/>
    </location>
</feature>
<dbReference type="SUPFAM" id="SSF57863">
    <property type="entry name" value="ArfGap/RecO-like zinc finger"/>
    <property type="match status" value="1"/>
</dbReference>
<dbReference type="PANTHER" id="PTHR14068">
    <property type="entry name" value="EUKARYOTIC TRANSLATION INITIATION FACTOR 3 EIF3 -RELATED"/>
    <property type="match status" value="1"/>
</dbReference>
<evidence type="ECO:0000313" key="14">
    <source>
        <dbReference type="EMBL" id="KAF9730774.1"/>
    </source>
</evidence>
<comment type="subcellular location">
    <subcellularLocation>
        <location evidence="1 8">Cytoplasm</location>
    </subcellularLocation>
</comment>
<evidence type="ECO:0000259" key="12">
    <source>
        <dbReference type="PROSITE" id="PS50102"/>
    </source>
</evidence>
<dbReference type="GO" id="GO:0005852">
    <property type="term" value="C:eukaryotic translation initiation factor 3 complex"/>
    <property type="evidence" value="ECO:0007669"/>
    <property type="project" value="UniProtKB-UniRule"/>
</dbReference>
<dbReference type="Gene3D" id="2.130.10.10">
    <property type="entry name" value="YVTN repeat-like/Quinoprotein amine dehydrogenase"/>
    <property type="match status" value="1"/>
</dbReference>
<feature type="compositionally biased region" description="Polar residues" evidence="10">
    <location>
        <begin position="733"/>
        <end position="744"/>
    </location>
</feature>
<accession>A0A9P6GAP3</accession>
<evidence type="ECO:0000259" key="11">
    <source>
        <dbReference type="PROSITE" id="PS50003"/>
    </source>
</evidence>
<comment type="caution">
    <text evidence="14">The sequence shown here is derived from an EMBL/GenBank/DDBJ whole genome shotgun (WGS) entry which is preliminary data.</text>
</comment>
<dbReference type="InterPro" id="IPR004148">
    <property type="entry name" value="BAR_dom"/>
</dbReference>
<dbReference type="SUPFAM" id="SSF82171">
    <property type="entry name" value="DPP6 N-terminal domain-like"/>
    <property type="match status" value="1"/>
</dbReference>
<evidence type="ECO:0000256" key="1">
    <source>
        <dbReference type="ARBA" id="ARBA00004496"/>
    </source>
</evidence>
<dbReference type="SUPFAM" id="SSF103657">
    <property type="entry name" value="BAR/IMD domain-like"/>
    <property type="match status" value="1"/>
</dbReference>
<dbReference type="CDD" id="cd07608">
    <property type="entry name" value="BAR_ArfGAP_fungi"/>
    <property type="match status" value="1"/>
</dbReference>
<sequence>MIDRQEELSPPAPLHNTTFNIVHSACRCPAQTSIIAESLILKHQQHIRRTATRAAATSAPSGDAAHPPPYRRSPPACRNPLFFPAFLCGGPYARARSRLLRRVSRHAESAPTRPSSWLQPPVAGMGAVNSRPEENALFLRDQNRFSIAALSIANSRGRPLLNIAPNAFPATRYSAKRELGDDSVIDYILDPESGLAGGPPSFLLRLSNEDELIFNFTFIIRQVQSVQSTYNVNNTASTIAPTGLLDTAINGLTFVSGSSARELDNLVTREFHANPNLHKDPHVDLVGDYTTGGSNSVQFQWSWKWKPPKPTEDRGGGWRTSCCFVEYDQRAHKLETLANFTFWVHNLRPLQSPKSPSPRMELGVPPRLRVPSAQSIESRVSDSDNDRDPLDVPPRSPTFEPIPEYGLGLVSSHATTLTNSTVKVDVSCSRPGEDLSQTEDGPLFRATMKSLEQKTGNMRTKWKKVLKRAESALEAQVACNNAMADLMEALREASTSNANAVQPAIDHYFDKIAKEILVYERMNSTSIQKLIIDPIYKLYNIDIKQAETKRKDFEEESKEYYGYLSRYLGQRSDSMKEKKRAETDSKYQSKRRNFELKRFDYSSFMHDLHGGRKDQEVLSHLTRYADSQARSYLDTAKKIETMIPQLEALFVEVKEADKEFQLQRTEREEKRRALEKSKKQYDEPPPQAPPTTPANGNIARTGATFETTLPGRKSSVAPIPSNTSNPSQTNTSLASIPTIASPQSPEVGHATLAGSPQPNKFKGIRDLEDKDYSIPSSHDVGIGAHRKEGLLWALSRPGSHVDPKGLNKTAWHKFWIVLDQGKLSEYTNWKQSLELHMEPIDLRMASVREARNQERRFCFEVITPQFTRVYQATNEDDMKSWIAAVNNALQSAVESAGKQDRPSTDSLPGQTRRDIASVLTGKSPSMSSHKNHYSSKTPARHATVGDRPGYRREEPMGDDGKLLKQIRDADASNKVCADCGSDSKVDWVSINLGIIICIECSGIHRSLGTHISKIRSLTLDTNSFTPDIVDILLKIGNSNSNAIWEARLLGSLKSAPTSTREQRLHFITSKYADRAFVAPISPALSHYATPEETLLASIKKNDIQNVLYALALKADPNSKDRSRGTHAVFLALAAADPASPSASASPASSPLHVARATTPHTPLRKSFPVAELLLQNGAELPNQSAPIPLSSSARLYLEHKADQRAGRKPMPMAGHQSNTGGDILTALPSIMAGNGSTPADRAKDREARLQKRVSAGGRLVKNLSDHSEGRRGPYASASASAAAAAAAAGDLMKIGERHRHKSPLNMATTYENLPTDDEEFDESQIDFTDIEDQYQVRLDEGLDAFVVIDGLPVVPGDSKAKLVKFVLRKLNSVGKVKEDGVHMPVGDDGKTEGYAFVEYNAPSEAVAAVKQLHLTPLDKKHTMQVNKLTDIDRFGKEGRVDEEYHEPHIEPYQQKEHLRSWLGDAEGRDQMVMFRNEKVGVFWNNKEDGPEPVVDRENWTESFVQWSPQGTYLTSMHAQGVQLWGGKAWSRQKRFAHPGVNLVDFSPSERYVTTWSHRPLQVDENHPVPTLSLEEDGKNYVIWDIATGKPLRSFATLDVPTSTDAEGNPVKKKMQWPTFKWSADDKYVARMTPNQSISVYELPRMNLLDKQSIKIEGVMDFEWAPATPKRDGIKTYEQLFCYWTPELGSNPAKVGLMSVPSKEIVRTRNLFNVSDAKLHWQSEGAYVCVKVDRHSKSKKSMATNLEIFRVKEKGVPVEVVDSLKDAVINFAWEPKGNRFVIITAGEIPAGAAVPPKTAVSFFAPEKLKGGAPGNFRHIRTVDKKNSNAIYWSPKGRFVVVATLQSQHSFDLDFWDLSFDKPKDEAEKGDKELNANLQLMATAEHYGMTDIEWDPSGRYIATVASAFRHHMENGYHMYDFKGTLLREEHIDRFKQLIWRPRPATLLSKEEQAEIRKNLRNYSKIFDEQDQAKKNTANKAVIEERQRMLSEWLEFRKSMRGMLEEEGAEIELNNGKVAREEDGEVEEVEEIVEEIIEESEEVVQ</sequence>
<dbReference type="InterPro" id="IPR000504">
    <property type="entry name" value="RRM_dom"/>
</dbReference>
<dbReference type="GO" id="GO:0033290">
    <property type="term" value="C:eukaryotic 48S preinitiation complex"/>
    <property type="evidence" value="ECO:0007669"/>
    <property type="project" value="UniProtKB-UniRule"/>
</dbReference>
<evidence type="ECO:0000256" key="4">
    <source>
        <dbReference type="ARBA" id="ARBA00022574"/>
    </source>
</evidence>
<dbReference type="PROSITE" id="PS50115">
    <property type="entry name" value="ARFGAP"/>
    <property type="match status" value="1"/>
</dbReference>
<evidence type="ECO:0000313" key="15">
    <source>
        <dbReference type="Proteomes" id="UP000756921"/>
    </source>
</evidence>
<feature type="compositionally biased region" description="Pro residues" evidence="10">
    <location>
        <begin position="683"/>
        <end position="692"/>
    </location>
</feature>
<feature type="region of interest" description="Disordered" evidence="10">
    <location>
        <begin position="50"/>
        <end position="71"/>
    </location>
</feature>
<organism evidence="14 15">
    <name type="scientific">Paraphaeosphaeria minitans</name>
    <dbReference type="NCBI Taxonomy" id="565426"/>
    <lineage>
        <taxon>Eukaryota</taxon>
        <taxon>Fungi</taxon>
        <taxon>Dikarya</taxon>
        <taxon>Ascomycota</taxon>
        <taxon>Pezizomycotina</taxon>
        <taxon>Dothideomycetes</taxon>
        <taxon>Pleosporomycetidae</taxon>
        <taxon>Pleosporales</taxon>
        <taxon>Massarineae</taxon>
        <taxon>Didymosphaeriaceae</taxon>
        <taxon>Paraphaeosphaeria</taxon>
    </lineage>
</organism>
<dbReference type="SMART" id="SM00233">
    <property type="entry name" value="PH"/>
    <property type="match status" value="1"/>
</dbReference>
<dbReference type="InterPro" id="IPR001164">
    <property type="entry name" value="ArfGAP_dom"/>
</dbReference>
<gene>
    <name evidence="8" type="primary">PRT1</name>
    <name evidence="14" type="ORF">PMIN01_11643</name>
</gene>
<evidence type="ECO:0000256" key="5">
    <source>
        <dbReference type="ARBA" id="ARBA00022737"/>
    </source>
</evidence>
<dbReference type="SUPFAM" id="SSF50729">
    <property type="entry name" value="PH domain-like"/>
    <property type="match status" value="1"/>
</dbReference>
<feature type="domain" description="RRM" evidence="12">
    <location>
        <begin position="1344"/>
        <end position="1430"/>
    </location>
</feature>
<dbReference type="HAMAP" id="MF_03001">
    <property type="entry name" value="eIF3b"/>
    <property type="match status" value="1"/>
</dbReference>
<evidence type="ECO:0000256" key="2">
    <source>
        <dbReference type="ARBA" id="ARBA00022490"/>
    </source>
</evidence>
<feature type="domain" description="PH" evidence="11">
    <location>
        <begin position="784"/>
        <end position="890"/>
    </location>
</feature>
<feature type="region of interest" description="Disordered" evidence="10">
    <location>
        <begin position="662"/>
        <end position="759"/>
    </location>
</feature>
<dbReference type="Proteomes" id="UP000756921">
    <property type="component" value="Unassembled WGS sequence"/>
</dbReference>
<dbReference type="InterPro" id="IPR035979">
    <property type="entry name" value="RBD_domain_sf"/>
</dbReference>
<name>A0A9P6GAP3_9PLEO</name>
<feature type="compositionally biased region" description="Low complexity" evidence="10">
    <location>
        <begin position="52"/>
        <end position="65"/>
    </location>
</feature>
<evidence type="ECO:0000256" key="3">
    <source>
        <dbReference type="ARBA" id="ARBA00022540"/>
    </source>
</evidence>
<feature type="region of interest" description="Disordered" evidence="10">
    <location>
        <begin position="352"/>
        <end position="399"/>
    </location>
</feature>
<dbReference type="Pfam" id="PF00169">
    <property type="entry name" value="PH"/>
    <property type="match status" value="1"/>
</dbReference>
<dbReference type="InterPro" id="IPR037278">
    <property type="entry name" value="ARFGAP/RecO"/>
</dbReference>
<dbReference type="GO" id="GO:0003723">
    <property type="term" value="F:RNA binding"/>
    <property type="evidence" value="ECO:0007669"/>
    <property type="project" value="UniProtKB-UniRule"/>
</dbReference>
<comment type="function">
    <text evidence="8">RNA-binding component of the eukaryotic translation initiation factor 3 (eIF-3) complex, which is involved in protein synthesis of a specialized repertoire of mRNAs and, together with other initiation factors, stimulates binding of mRNA and methionyl-tRNAi to the 40S ribosome. The eIF-3 complex specifically targets and initiates translation of a subset of mRNAs involved in cell proliferation.</text>
</comment>
<feature type="region of interest" description="Disordered" evidence="10">
    <location>
        <begin position="919"/>
        <end position="958"/>
    </location>
</feature>
<dbReference type="EMBL" id="WJXW01000014">
    <property type="protein sequence ID" value="KAF9730774.1"/>
    <property type="molecule type" value="Genomic_DNA"/>
</dbReference>
<keyword evidence="5" id="KW-0677">Repeat</keyword>
<protein>
    <recommendedName>
        <fullName evidence="8">Eukaryotic translation initiation factor 3 subunit B</fullName>
        <shortName evidence="8">eIF3b</shortName>
    </recommendedName>
    <alternativeName>
        <fullName evidence="8">Eukaryotic translation initiation factor 3 90 kDa subunit homolog</fullName>
        <shortName evidence="8">eIF3 p90</shortName>
    </alternativeName>
    <alternativeName>
        <fullName evidence="8">Translation initiation factor eIF3, p90 subunit homolog</fullName>
    </alternativeName>
</protein>
<evidence type="ECO:0000256" key="8">
    <source>
        <dbReference type="HAMAP-Rule" id="MF_03001"/>
    </source>
</evidence>
<dbReference type="GO" id="GO:0005096">
    <property type="term" value="F:GTPase activator activity"/>
    <property type="evidence" value="ECO:0007669"/>
    <property type="project" value="InterPro"/>
</dbReference>
<keyword evidence="9" id="KW-0862">Zinc</keyword>
<dbReference type="FunFam" id="1.10.220.150:FF:000017">
    <property type="entry name" value="ARF GTPase activator (Csx2), putative"/>
    <property type="match status" value="1"/>
</dbReference>
<dbReference type="FunFam" id="1.20.1270.60:FF:000051">
    <property type="entry name" value="ARF GTPase activator (Csx2)"/>
    <property type="match status" value="1"/>
</dbReference>
<dbReference type="InterPro" id="IPR001849">
    <property type="entry name" value="PH_domain"/>
</dbReference>
<dbReference type="PANTHER" id="PTHR14068:SF0">
    <property type="entry name" value="EUKARYOTIC TRANSLATION INITIATION FACTOR 3 SUBUNIT B"/>
    <property type="match status" value="1"/>
</dbReference>
<dbReference type="GO" id="GO:0016282">
    <property type="term" value="C:eukaryotic 43S preinitiation complex"/>
    <property type="evidence" value="ECO:0007669"/>
    <property type="project" value="UniProtKB-UniRule"/>
</dbReference>
<feature type="compositionally biased region" description="Basic and acidic residues" evidence="10">
    <location>
        <begin position="662"/>
        <end position="682"/>
    </location>
</feature>
<dbReference type="FunFam" id="2.130.10.10:FF:000419">
    <property type="entry name" value="Eukaryotic translation initiation factor 3 subunit B"/>
    <property type="match status" value="1"/>
</dbReference>
<dbReference type="Gene3D" id="1.10.220.150">
    <property type="entry name" value="Arf GTPase activating protein"/>
    <property type="match status" value="1"/>
</dbReference>
<keyword evidence="9" id="KW-0479">Metal-binding</keyword>
<keyword evidence="15" id="KW-1185">Reference proteome</keyword>
<dbReference type="FunFam" id="2.30.29.30:FF:000252">
    <property type="entry name" value="ARF GTPase activator (Csx2)"/>
    <property type="match status" value="1"/>
</dbReference>
<dbReference type="GO" id="GO:0003743">
    <property type="term" value="F:translation initiation factor activity"/>
    <property type="evidence" value="ECO:0007669"/>
    <property type="project" value="UniProtKB-UniRule"/>
</dbReference>
<keyword evidence="9" id="KW-0863">Zinc-finger</keyword>
<dbReference type="Gene3D" id="1.20.1270.60">
    <property type="entry name" value="Arfaptin homology (AH) domain/BAR domain"/>
    <property type="match status" value="1"/>
</dbReference>
<dbReference type="InterPro" id="IPR015943">
    <property type="entry name" value="WD40/YVTN_repeat-like_dom_sf"/>
</dbReference>
<dbReference type="InterPro" id="IPR013979">
    <property type="entry name" value="TIF_beta_prop-like"/>
</dbReference>
<dbReference type="SUPFAM" id="SSF54928">
    <property type="entry name" value="RNA-binding domain, RBD"/>
    <property type="match status" value="1"/>
</dbReference>
<keyword evidence="4" id="KW-0853">WD repeat</keyword>
<dbReference type="CDD" id="cd08204">
    <property type="entry name" value="ArfGap"/>
    <property type="match status" value="1"/>
</dbReference>
<feature type="domain" description="Arf-GAP" evidence="13">
    <location>
        <begin position="960"/>
        <end position="1084"/>
    </location>
</feature>
<dbReference type="Pfam" id="PF08662">
    <property type="entry name" value="eIF2A"/>
    <property type="match status" value="1"/>
</dbReference>
<dbReference type="Gene3D" id="3.30.70.330">
    <property type="match status" value="1"/>
</dbReference>
<dbReference type="InterPro" id="IPR012677">
    <property type="entry name" value="Nucleotide-bd_a/b_plait_sf"/>
</dbReference>
<dbReference type="PROSITE" id="PS50003">
    <property type="entry name" value="PH_DOMAIN"/>
    <property type="match status" value="1"/>
</dbReference>
<keyword evidence="7 8" id="KW-0648">Protein biosynthesis</keyword>
<proteinExistence type="inferred from homology"/>
<dbReference type="CDD" id="cd12278">
    <property type="entry name" value="RRM_eIF3B"/>
    <property type="match status" value="1"/>
</dbReference>
<dbReference type="GO" id="GO:0031369">
    <property type="term" value="F:translation initiation factor binding"/>
    <property type="evidence" value="ECO:0007669"/>
    <property type="project" value="InterPro"/>
</dbReference>
<dbReference type="SMART" id="SM00105">
    <property type="entry name" value="ArfGap"/>
    <property type="match status" value="1"/>
</dbReference>
<dbReference type="Gene3D" id="2.30.29.30">
    <property type="entry name" value="Pleckstrin-homology domain (PH domain)/Phosphotyrosine-binding domain (PTB)"/>
    <property type="match status" value="1"/>
</dbReference>
<dbReference type="Pfam" id="PF01412">
    <property type="entry name" value="ArfGap"/>
    <property type="match status" value="1"/>
</dbReference>
<dbReference type="GO" id="GO:0008270">
    <property type="term" value="F:zinc ion binding"/>
    <property type="evidence" value="ECO:0007669"/>
    <property type="project" value="UniProtKB-KW"/>
</dbReference>
<evidence type="ECO:0000256" key="7">
    <source>
        <dbReference type="ARBA" id="ARBA00022917"/>
    </source>
</evidence>
<dbReference type="InterPro" id="IPR034363">
    <property type="entry name" value="eIF3B_RRM"/>
</dbReference>
<dbReference type="InterPro" id="IPR027267">
    <property type="entry name" value="AH/BAR_dom_sf"/>
</dbReference>
<dbReference type="PROSITE" id="PS50102">
    <property type="entry name" value="RRM"/>
    <property type="match status" value="1"/>
</dbReference>
<dbReference type="GO" id="GO:0001732">
    <property type="term" value="P:formation of cytoplasmic translation initiation complex"/>
    <property type="evidence" value="ECO:0007669"/>
    <property type="project" value="UniProtKB-UniRule"/>
</dbReference>
<keyword evidence="6 8" id="KW-0694">RNA-binding</keyword>
<reference evidence="14" key="1">
    <citation type="journal article" date="2020" name="Mol. Plant Microbe Interact.">
        <title>Genome Sequence of the Biocontrol Agent Coniothyrium minitans strain Conio (IMI 134523).</title>
        <authorList>
            <person name="Patel D."/>
            <person name="Shittu T.A."/>
            <person name="Baroncelli R."/>
            <person name="Muthumeenakshi S."/>
            <person name="Osborne T.H."/>
            <person name="Janganan T.K."/>
            <person name="Sreenivasaprasad S."/>
        </authorList>
    </citation>
    <scope>NUCLEOTIDE SEQUENCE</scope>
    <source>
        <strain evidence="14">Conio</strain>
    </source>
</reference>
<comment type="similarity">
    <text evidence="8">Belongs to the eIF-3 subunit B family.</text>
</comment>
<dbReference type="InterPro" id="IPR038508">
    <property type="entry name" value="ArfGAP_dom_sf"/>
</dbReference>
<dbReference type="FunFam" id="3.30.70.330:FF:000235">
    <property type="entry name" value="Eukaryotic translation initiation factor 3 subunit B"/>
    <property type="match status" value="1"/>
</dbReference>
<feature type="compositionally biased region" description="Low complexity" evidence="10">
    <location>
        <begin position="718"/>
        <end position="732"/>
    </location>
</feature>
<feature type="compositionally biased region" description="Basic and acidic residues" evidence="10">
    <location>
        <begin position="379"/>
        <end position="390"/>
    </location>
</feature>
<dbReference type="OrthoDB" id="10266696at2759"/>
<comment type="subunit">
    <text evidence="8">Component of the eukaryotic translation initiation factor 3 (eIF-3) complex.</text>
</comment>
<dbReference type="InterPro" id="IPR011400">
    <property type="entry name" value="EIF3B"/>
</dbReference>
<evidence type="ECO:0000256" key="6">
    <source>
        <dbReference type="ARBA" id="ARBA00022884"/>
    </source>
</evidence>
<feature type="compositionally biased region" description="Basic and acidic residues" evidence="10">
    <location>
        <begin position="948"/>
        <end position="958"/>
    </location>
</feature>
<dbReference type="InterPro" id="IPR011993">
    <property type="entry name" value="PH-like_dom_sf"/>
</dbReference>
<evidence type="ECO:0000256" key="9">
    <source>
        <dbReference type="PROSITE-ProRule" id="PRU00288"/>
    </source>
</evidence>
<keyword evidence="2 8" id="KW-0963">Cytoplasm</keyword>
<keyword evidence="3 8" id="KW-0396">Initiation factor</keyword>
<dbReference type="Pfam" id="PF16746">
    <property type="entry name" value="BAR_3"/>
    <property type="match status" value="1"/>
</dbReference>
<evidence type="ECO:0000259" key="13">
    <source>
        <dbReference type="PROSITE" id="PS50115"/>
    </source>
</evidence>